<keyword evidence="1" id="KW-1133">Transmembrane helix</keyword>
<feature type="transmembrane region" description="Helical" evidence="1">
    <location>
        <begin position="111"/>
        <end position="130"/>
    </location>
</feature>
<feature type="transmembrane region" description="Helical" evidence="1">
    <location>
        <begin position="87"/>
        <end position="105"/>
    </location>
</feature>
<keyword evidence="1" id="KW-0472">Membrane</keyword>
<name>A0A7Z8CY98_CARDV</name>
<evidence type="ECO:0000313" key="3">
    <source>
        <dbReference type="Proteomes" id="UP000297938"/>
    </source>
</evidence>
<feature type="transmembrane region" description="Helical" evidence="1">
    <location>
        <begin position="12"/>
        <end position="29"/>
    </location>
</feature>
<dbReference type="AlphaFoldDB" id="A0A7Z8CY98"/>
<reference evidence="2 3" key="1">
    <citation type="journal article" date="2018" name="Int. J. Food Microbiol.">
        <title>Growth of Carnobacterium spp. isolated from chilled vacuum-packaged meat under relevant acidic conditions.</title>
        <authorList>
            <person name="Zhang P."/>
            <person name="Badoni M."/>
            <person name="Ganzle M."/>
            <person name="Yang X."/>
        </authorList>
    </citation>
    <scope>NUCLEOTIDE SEQUENCE [LARGE SCALE GENOMIC DNA]</scope>
    <source>
        <strain evidence="2 3">B2</strain>
    </source>
</reference>
<dbReference type="Proteomes" id="UP000297938">
    <property type="component" value="Unassembled WGS sequence"/>
</dbReference>
<sequence>MYDLALKILPFVERWSGRISIFLFFYWIYQMNGTKYQQRLQNKARTKFNEQKINVAEYNSLNPNHQVKISSSWIDYQKYLFAKRNNTLLLSFVLGYVSFNTTSFYENGNDNFFKLLTISTTLFLAGITYIRQLYRE</sequence>
<dbReference type="EMBL" id="NRPP01000018">
    <property type="protein sequence ID" value="TFJ23594.1"/>
    <property type="molecule type" value="Genomic_DNA"/>
</dbReference>
<organism evidence="2 3">
    <name type="scientific">Carnobacterium divergens</name>
    <name type="common">Lactobacillus divergens</name>
    <dbReference type="NCBI Taxonomy" id="2748"/>
    <lineage>
        <taxon>Bacteria</taxon>
        <taxon>Bacillati</taxon>
        <taxon>Bacillota</taxon>
        <taxon>Bacilli</taxon>
        <taxon>Lactobacillales</taxon>
        <taxon>Carnobacteriaceae</taxon>
        <taxon>Carnobacterium</taxon>
    </lineage>
</organism>
<accession>A0A7Z8CY98</accession>
<comment type="caution">
    <text evidence="2">The sequence shown here is derived from an EMBL/GenBank/DDBJ whole genome shotgun (WGS) entry which is preliminary data.</text>
</comment>
<protein>
    <submittedName>
        <fullName evidence="2">Uncharacterized protein</fullName>
    </submittedName>
</protein>
<gene>
    <name evidence="2" type="ORF">CKN69_11845</name>
</gene>
<evidence type="ECO:0000256" key="1">
    <source>
        <dbReference type="SAM" id="Phobius"/>
    </source>
</evidence>
<evidence type="ECO:0000313" key="2">
    <source>
        <dbReference type="EMBL" id="TFJ23594.1"/>
    </source>
</evidence>
<proteinExistence type="predicted"/>
<keyword evidence="1" id="KW-0812">Transmembrane</keyword>